<keyword evidence="4" id="KW-1185">Reference proteome</keyword>
<feature type="compositionally biased region" description="Low complexity" evidence="1">
    <location>
        <begin position="1239"/>
        <end position="1254"/>
    </location>
</feature>
<dbReference type="Pfam" id="PF00226">
    <property type="entry name" value="DnaJ"/>
    <property type="match status" value="1"/>
</dbReference>
<dbReference type="PANTHER" id="PTHR44825:SF1">
    <property type="entry name" value="DNAJ HOMOLOG SUBFAMILY C MEMBER 4"/>
    <property type="match status" value="1"/>
</dbReference>
<dbReference type="PROSITE" id="PS00636">
    <property type="entry name" value="DNAJ_1"/>
    <property type="match status" value="1"/>
</dbReference>
<dbReference type="InterPro" id="IPR036869">
    <property type="entry name" value="J_dom_sf"/>
</dbReference>
<evidence type="ECO:0000313" key="3">
    <source>
        <dbReference type="EMBL" id="CAK9001967.1"/>
    </source>
</evidence>
<reference evidence="3 4" key="1">
    <citation type="submission" date="2024-02" db="EMBL/GenBank/DDBJ databases">
        <authorList>
            <person name="Chen Y."/>
            <person name="Shah S."/>
            <person name="Dougan E. K."/>
            <person name="Thang M."/>
            <person name="Chan C."/>
        </authorList>
    </citation>
    <scope>NUCLEOTIDE SEQUENCE [LARGE SCALE GENOMIC DNA]</scope>
</reference>
<dbReference type="PRINTS" id="PR00625">
    <property type="entry name" value="JDOMAIN"/>
</dbReference>
<dbReference type="Gene3D" id="1.10.287.110">
    <property type="entry name" value="DnaJ domain"/>
    <property type="match status" value="1"/>
</dbReference>
<proteinExistence type="predicted"/>
<gene>
    <name evidence="3" type="ORF">CCMP2556_LOCUS6676</name>
</gene>
<feature type="region of interest" description="Disordered" evidence="1">
    <location>
        <begin position="1387"/>
        <end position="1416"/>
    </location>
</feature>
<dbReference type="PANTHER" id="PTHR44825">
    <property type="match status" value="1"/>
</dbReference>
<name>A0ABP0IH94_9DINO</name>
<sequence length="1507" mass="167609">METHYTTLGVEATASEADVRQAYKTKCRLLHPDKNADRQSTLAFQRLQEAYETLRDQTKRCGYDTQLWLQGLGVDPDERQVEWIVNARSSNATVIDVKVETRLLEPSPFAQLRQNSGADFLYLRIRNNQHQSVVFIKGSEQMVETGKQLLLKHRDEAFGLAAPAHGLVFIVPNEMMSRVPLIQSNLPALSSKHGVQISPKSQDRFAVLGSLKSASKVAAQLQRWTGFKGTILLPGGEELDAWQYEHYCEMSDLNLLQDLHASVTPGPDQEPDSGQVRRLFAFACAKKVTAEENECLTVLAVAVLSLNRLTTPLKRALVSQALCAEWSGLPSKDKAPLICAIASTQHQLIHRSEYEAMLKGFKSLGEFLTGQQGLLLRARGYVSMKEAVPADSQWHGWFEVLITGKLSTFWLQCLEIVRLPQDWHAVPQVMGLVLQHCSGPDMAVDTTKGLRHEQAPSTAEADNDHPKTKTAVEDVEDCLFEMSRAIAHSGGVSVHSLSSRCGQSLEQCNKIVENHKLSFQADQTGIRLSQSGKARAAMRESERSSKDKRKLEHRIAMFASQKLQQLPLQLPHTFRLAELCGLMICLEKQTHWELAAVAFKRLVAPEPGKIRSAIVPFQISHVMKSVINYEKAGKKIYDEKESLVAVLKAASLSMLRNESSSYVSLDVATECLVSATQKPFVGVMDMTEPQMILTSAASRVAAEIAEDDNPEICPACFSRSYSSFFDFAKLCASLAYFYSLVWQKMLIEYSEQVVQVFEILAAAVEKFYEFISSEQNGLRQMVRAFELIGSVKDARLERASSMGLRGLSRLLEISKLDLWDFENLAAVVNGFKLPHPNVKMFEKIGKAAARVVKAMAKVSVDQMVHFIATYGQLGILHHLEKLLKQLRDKNWFKTLIAPWNIAKIDEEQILPHVLAAMVRAQEFDVLQEIAEKYKNKDISTQKIVAILTGLSGCEDKLTIKSAFLKKLVDLCRTCPPEIKDMEQIVYVCQKDAGSLNTLIEICHHRNILESIPKQWQELTRCLECLLGPFTDAKLRVPLLEAAFASRLMQALAQCSKPEPEEVVAAGLKFSVEALASMPALAHAIILRIKSLPKRSELERFKTFISNIALSAKHVPTEAGTAELDAWTAAIDKVILEEASNLGTSRSDLSWSLVEMMTMSSNNLPMKIRQELGQAWLSTILARSRRVFWDGLRVLLEPPRPTEALRAMKQELQGHHPETQSPDAKLSDEVTTEQPVQALTTTCSPTSSPTSAPTSVQESAPASAKQSPEPSRPEIERPRSRSRSRSHAPEAALTVSCQNPKFRGSYRRKGTRNGKAAFAKIDDEEVQLFTEKTCWCLGSPTSGWIRHPSNSGGFAPTEGWDDPTLRISWHAPRVTHGSVAAPRAKVANKKPRTGDRVLKGTPMPLVGEPSPSPSPVEQATLVTPQGELKQWLRSASVDGILMQYEERLVDQLDGDMTFLPEFVCEANSEKVGLARIDPAFWEAIQCTKLAHKLQFSKAMIKLKDAPLA</sequence>
<dbReference type="SUPFAM" id="SSF46565">
    <property type="entry name" value="Chaperone J-domain"/>
    <property type="match status" value="1"/>
</dbReference>
<feature type="compositionally biased region" description="Polar residues" evidence="1">
    <location>
        <begin position="1255"/>
        <end position="1265"/>
    </location>
</feature>
<protein>
    <recommendedName>
        <fullName evidence="2">J domain-containing protein</fullName>
    </recommendedName>
</protein>
<accession>A0ABP0IH94</accession>
<feature type="region of interest" description="Disordered" evidence="1">
    <location>
        <begin position="530"/>
        <end position="550"/>
    </location>
</feature>
<feature type="compositionally biased region" description="Basic and acidic residues" evidence="1">
    <location>
        <begin position="537"/>
        <end position="550"/>
    </location>
</feature>
<dbReference type="CDD" id="cd06257">
    <property type="entry name" value="DnaJ"/>
    <property type="match status" value="1"/>
</dbReference>
<dbReference type="InterPro" id="IPR018253">
    <property type="entry name" value="DnaJ_domain_CS"/>
</dbReference>
<evidence type="ECO:0000313" key="4">
    <source>
        <dbReference type="Proteomes" id="UP001642484"/>
    </source>
</evidence>
<dbReference type="SMART" id="SM00271">
    <property type="entry name" value="DnaJ"/>
    <property type="match status" value="1"/>
</dbReference>
<organism evidence="3 4">
    <name type="scientific">Durusdinium trenchii</name>
    <dbReference type="NCBI Taxonomy" id="1381693"/>
    <lineage>
        <taxon>Eukaryota</taxon>
        <taxon>Sar</taxon>
        <taxon>Alveolata</taxon>
        <taxon>Dinophyceae</taxon>
        <taxon>Suessiales</taxon>
        <taxon>Symbiodiniaceae</taxon>
        <taxon>Durusdinium</taxon>
    </lineage>
</organism>
<dbReference type="Proteomes" id="UP001642484">
    <property type="component" value="Unassembled WGS sequence"/>
</dbReference>
<dbReference type="EMBL" id="CAXAMN010002903">
    <property type="protein sequence ID" value="CAK9001967.1"/>
    <property type="molecule type" value="Genomic_DNA"/>
</dbReference>
<feature type="domain" description="J" evidence="2">
    <location>
        <begin position="3"/>
        <end position="67"/>
    </location>
</feature>
<dbReference type="InterPro" id="IPR001623">
    <property type="entry name" value="DnaJ_domain"/>
</dbReference>
<comment type="caution">
    <text evidence="3">The sequence shown here is derived from an EMBL/GenBank/DDBJ whole genome shotgun (WGS) entry which is preliminary data.</text>
</comment>
<feature type="region of interest" description="Disordered" evidence="1">
    <location>
        <begin position="1212"/>
        <end position="1310"/>
    </location>
</feature>
<evidence type="ECO:0000256" key="1">
    <source>
        <dbReference type="SAM" id="MobiDB-lite"/>
    </source>
</evidence>
<dbReference type="InterPro" id="IPR052763">
    <property type="entry name" value="DnaJ_C4"/>
</dbReference>
<dbReference type="PROSITE" id="PS50076">
    <property type="entry name" value="DNAJ_2"/>
    <property type="match status" value="1"/>
</dbReference>
<evidence type="ECO:0000259" key="2">
    <source>
        <dbReference type="PROSITE" id="PS50076"/>
    </source>
</evidence>